<reference evidence="1 2" key="1">
    <citation type="submission" date="2017-12" db="EMBL/GenBank/DDBJ databases">
        <title>Complete genome sequence and characterization of bacteriophage phiP4-3 infecting Proteus pennea.</title>
        <authorList>
            <person name="He Y."/>
            <person name="Yang H."/>
        </authorList>
    </citation>
    <scope>NUCLEOTIDE SEQUENCE [LARGE SCALE GENOMIC DNA]</scope>
</reference>
<gene>
    <name evidence="1" type="ORF">phiP43_008</name>
</gene>
<organism evidence="1 2">
    <name type="scientific">Proteus phage phiP4-3</name>
    <dbReference type="NCBI Taxonomy" id="2065203"/>
    <lineage>
        <taxon>Viruses</taxon>
        <taxon>Duplodnaviria</taxon>
        <taxon>Heunggongvirae</taxon>
        <taxon>Uroviricota</taxon>
        <taxon>Caudoviricetes</taxon>
        <taxon>Pantevenvirales</taxon>
        <taxon>Straboviridae</taxon>
        <taxon>Bragavirus</taxon>
        <taxon>Bragavirus p43</taxon>
    </lineage>
</organism>
<protein>
    <submittedName>
        <fullName evidence="1">Uncharacterized protein</fullName>
    </submittedName>
</protein>
<sequence length="82" mass="9355">MNFFSAMDKARKGFRVKSRITGNEVYSPDGCHLYCDGKPYLSGMMDILSEWDIVMPSAELVTYLPIFNTHSKVQNEQIGNFI</sequence>
<evidence type="ECO:0000313" key="1">
    <source>
        <dbReference type="EMBL" id="AUM58366.1"/>
    </source>
</evidence>
<name>A0A2I6PF69_9CAUD</name>
<dbReference type="EMBL" id="MG696114">
    <property type="protein sequence ID" value="AUM58366.1"/>
    <property type="molecule type" value="Genomic_DNA"/>
</dbReference>
<accession>A0A2I6PF69</accession>
<keyword evidence="2" id="KW-1185">Reference proteome</keyword>
<proteinExistence type="predicted"/>
<dbReference type="Proteomes" id="UP000240538">
    <property type="component" value="Segment"/>
</dbReference>
<evidence type="ECO:0000313" key="2">
    <source>
        <dbReference type="Proteomes" id="UP000240538"/>
    </source>
</evidence>